<reference evidence="3" key="1">
    <citation type="submission" date="2016-04" db="EMBL/GenBank/DDBJ databases">
        <authorList>
            <person name="Evans L.H."/>
            <person name="Alamgir A."/>
            <person name="Owens N."/>
            <person name="Weber N.D."/>
            <person name="Virtaneva K."/>
            <person name="Barbian K."/>
            <person name="Babar A."/>
            <person name="Rosenke K."/>
        </authorList>
    </citation>
    <scope>NUCLEOTIDE SEQUENCE</scope>
    <source>
        <strain evidence="3">86</strain>
    </source>
</reference>
<evidence type="ECO:0000313" key="3">
    <source>
        <dbReference type="EMBL" id="SBV94773.1"/>
    </source>
</evidence>
<accession>A0A212J5Q4</accession>
<proteinExistence type="predicted"/>
<dbReference type="AlphaFoldDB" id="A0A212J5Q4"/>
<dbReference type="PANTHER" id="PTHR30160">
    <property type="entry name" value="TETRAACYLDISACCHARIDE 4'-KINASE-RELATED"/>
    <property type="match status" value="1"/>
</dbReference>
<dbReference type="Pfam" id="PF01075">
    <property type="entry name" value="Glyco_transf_9"/>
    <property type="match status" value="1"/>
</dbReference>
<dbReference type="GO" id="GO:0008713">
    <property type="term" value="F:ADP-heptose-lipopolysaccharide heptosyltransferase activity"/>
    <property type="evidence" value="ECO:0007669"/>
    <property type="project" value="TreeGrafter"/>
</dbReference>
<dbReference type="EMBL" id="FLUQ01000001">
    <property type="protein sequence ID" value="SBV94773.1"/>
    <property type="molecule type" value="Genomic_DNA"/>
</dbReference>
<keyword evidence="1" id="KW-0328">Glycosyltransferase</keyword>
<organism evidence="3">
    <name type="scientific">uncultured delta proteobacterium</name>
    <dbReference type="NCBI Taxonomy" id="34034"/>
    <lineage>
        <taxon>Bacteria</taxon>
        <taxon>Deltaproteobacteria</taxon>
        <taxon>environmental samples</taxon>
    </lineage>
</organism>
<keyword evidence="2 3" id="KW-0808">Transferase</keyword>
<name>A0A212J5Q4_9DELT</name>
<gene>
    <name evidence="3" type="ORF">KL86DPRO_10755</name>
</gene>
<sequence length="546" mass="58215">MNILVINLTRFGDLLQSAAAVRVLAHSDNGERNRIGVVCLENFIAGAELLPGVTDIYPLPAAKIMNLCNAGKLPPPAGAAAKGPAAWLGGLGCLHEWAAAIGDGFAPDAVCNISPSTPSSLLGRLLAGTSPFFGFTLDEFGFAHATSLWASFIQGASSARVTSPFNIVDLFRKVAGPESARTEASLLPVPESSVAAMRERLLSLAGGSPKGFVTLQLGASADIRRWPVASFAAVGAALWREHRLCPVLVGTKSELALGEEYAARATGPFVNLMGKTGLTELAAALAASSLCISNDTGTLHLASGLSVPVLGIYLATAQPWDTGPYAGDNCSLEPELACHPCDFGTSCPNGYACHRAVTPEVVFALADAKLRENVWDAANFAACPTPLGARVWKSTYDAFGFADLCSLSGHEKESRTQWMRLQRHLYRQFFDKKPGTPFTPAPFTAPLSLDPETGTTLARACDEILALFDALLQQAAMLAQTPLPPVRDRFFRTWHRLAAHLRSQPVFAAIAFSWQTEAMGQAEMDSAIALARQYHDFFSFLRSLLP</sequence>
<dbReference type="GO" id="GO:0009244">
    <property type="term" value="P:lipopolysaccharide core region biosynthetic process"/>
    <property type="evidence" value="ECO:0007669"/>
    <property type="project" value="TreeGrafter"/>
</dbReference>
<dbReference type="InterPro" id="IPR002201">
    <property type="entry name" value="Glyco_trans_9"/>
</dbReference>
<dbReference type="PANTHER" id="PTHR30160:SF7">
    <property type="entry name" value="ADP-HEPTOSE--LPS HEPTOSYLTRANSFERASE 2"/>
    <property type="match status" value="1"/>
</dbReference>
<protein>
    <submittedName>
        <fullName evidence="3">Glycosyl transferase family 9</fullName>
    </submittedName>
</protein>
<evidence type="ECO:0000256" key="2">
    <source>
        <dbReference type="ARBA" id="ARBA00022679"/>
    </source>
</evidence>
<dbReference type="SUPFAM" id="SSF53756">
    <property type="entry name" value="UDP-Glycosyltransferase/glycogen phosphorylase"/>
    <property type="match status" value="1"/>
</dbReference>
<dbReference type="GO" id="GO:0005829">
    <property type="term" value="C:cytosol"/>
    <property type="evidence" value="ECO:0007669"/>
    <property type="project" value="TreeGrafter"/>
</dbReference>
<evidence type="ECO:0000256" key="1">
    <source>
        <dbReference type="ARBA" id="ARBA00022676"/>
    </source>
</evidence>
<dbReference type="InterPro" id="IPR051199">
    <property type="entry name" value="LPS_LOS_Heptosyltrfase"/>
</dbReference>
<dbReference type="CDD" id="cd03789">
    <property type="entry name" value="GT9_LPS_heptosyltransferase"/>
    <property type="match status" value="1"/>
</dbReference>
<dbReference type="Gene3D" id="3.40.50.2000">
    <property type="entry name" value="Glycogen Phosphorylase B"/>
    <property type="match status" value="2"/>
</dbReference>